<proteinExistence type="predicted"/>
<evidence type="ECO:0000256" key="1">
    <source>
        <dbReference type="SAM" id="Coils"/>
    </source>
</evidence>
<dbReference type="EMBL" id="MKCT01000017">
    <property type="protein sequence ID" value="OHX20200.1"/>
    <property type="molecule type" value="Genomic_DNA"/>
</dbReference>
<keyword evidence="6" id="KW-1185">Reference proteome</keyword>
<dbReference type="RefSeq" id="WP_071112625.1">
    <property type="nucleotide sequence ID" value="NZ_MKCS01000001.1"/>
</dbReference>
<gene>
    <name evidence="4" type="ORF">BI344_06805</name>
    <name evidence="3" type="ORF">BI347_11115</name>
</gene>
<comment type="caution">
    <text evidence="3">The sequence shown here is derived from an EMBL/GenBank/DDBJ whole genome shotgun (WGS) entry which is preliminary data.</text>
</comment>
<evidence type="ECO:0000313" key="6">
    <source>
        <dbReference type="Proteomes" id="UP000180280"/>
    </source>
</evidence>
<dbReference type="STRING" id="1903179.BI347_11115"/>
<dbReference type="Proteomes" id="UP000180088">
    <property type="component" value="Unassembled WGS sequence"/>
</dbReference>
<sequence>MSVFDDWKSRIESDLADAEQSLQQKKQMLARLQQVHDQVWDVINSGSTSPACIPWEFAHGLSILEGVLDGKPLPTTEAELPTRVMDDGTLLGCRKWELLDPLWGEALVAWFERLQNRAPWAATPARLAIANQVSFNIAGDWGSGDYIAGKVAAAMAGQPADYTIHLGDVYYAGSSPDEARDFSGWPAGASGQFSLNSNHEMYNGALGYYQELAQRFPLQQGTGYFSLYNANWLIVGLDTAYWSDKYALYMDGALGDEQAAWLKQTAAGWKGRIMLLSHHAGYSMDGSATTALYDEAVAALGRVPDYWYWGHLHNVICYQPRNGMLGRCIGHGAIPYGPASVLNGKPQVAWAETRSADDSQYPERVLNGFIRLELNGSVLTETLYDENGQRRWPSP</sequence>
<reference evidence="5 6" key="1">
    <citation type="submission" date="2016-09" db="EMBL/GenBank/DDBJ databases">
        <title>Chromobacterium muskegensis sp. nov., an insecticidal bacterium isolated from Sphagnum bogs.</title>
        <authorList>
            <person name="Sparks M.E."/>
            <person name="Blackburn M.B."/>
            <person name="Gundersen-Rindal D.E."/>
            <person name="Mitchell A."/>
            <person name="Farrar R."/>
            <person name="Kuhar D."/>
        </authorList>
    </citation>
    <scope>NUCLEOTIDE SEQUENCE [LARGE SCALE GENOMIC DNA]</scope>
    <source>
        <strain evidence="4 6">14B-1</strain>
        <strain evidence="3 5">37-2</strain>
    </source>
</reference>
<accession>A0A1S1X3D7</accession>
<evidence type="ECO:0000313" key="4">
    <source>
        <dbReference type="EMBL" id="OHX20200.1"/>
    </source>
</evidence>
<dbReference type="OrthoDB" id="606379at2"/>
<organism evidence="3 5">
    <name type="scientific">Chromobacterium sphagni</name>
    <dbReference type="NCBI Taxonomy" id="1903179"/>
    <lineage>
        <taxon>Bacteria</taxon>
        <taxon>Pseudomonadati</taxon>
        <taxon>Pseudomonadota</taxon>
        <taxon>Betaproteobacteria</taxon>
        <taxon>Neisseriales</taxon>
        <taxon>Chromobacteriaceae</taxon>
        <taxon>Chromobacterium</taxon>
    </lineage>
</organism>
<dbReference type="InterPro" id="IPR029052">
    <property type="entry name" value="Metallo-depent_PP-like"/>
</dbReference>
<feature type="domain" description="Calcineurin-like phosphoesterase" evidence="2">
    <location>
        <begin position="137"/>
        <end position="314"/>
    </location>
</feature>
<feature type="coiled-coil region" evidence="1">
    <location>
        <begin position="8"/>
        <end position="35"/>
    </location>
</feature>
<dbReference type="Pfam" id="PF00149">
    <property type="entry name" value="Metallophos"/>
    <property type="match status" value="1"/>
</dbReference>
<dbReference type="EMBL" id="MKCS01000001">
    <property type="protein sequence ID" value="OHX13993.1"/>
    <property type="molecule type" value="Genomic_DNA"/>
</dbReference>
<dbReference type="Proteomes" id="UP000180280">
    <property type="component" value="Unassembled WGS sequence"/>
</dbReference>
<evidence type="ECO:0000259" key="2">
    <source>
        <dbReference type="Pfam" id="PF00149"/>
    </source>
</evidence>
<dbReference type="InterPro" id="IPR004843">
    <property type="entry name" value="Calcineurin-like_PHP"/>
</dbReference>
<dbReference type="GO" id="GO:0016787">
    <property type="term" value="F:hydrolase activity"/>
    <property type="evidence" value="ECO:0007669"/>
    <property type="project" value="InterPro"/>
</dbReference>
<protein>
    <submittedName>
        <fullName evidence="3">Metallophosphoesterase</fullName>
    </submittedName>
</protein>
<keyword evidence="1" id="KW-0175">Coiled coil</keyword>
<evidence type="ECO:0000313" key="3">
    <source>
        <dbReference type="EMBL" id="OHX13993.1"/>
    </source>
</evidence>
<dbReference type="AlphaFoldDB" id="A0A1S1X3D7"/>
<name>A0A1S1X3D7_9NEIS</name>
<dbReference type="SUPFAM" id="SSF56300">
    <property type="entry name" value="Metallo-dependent phosphatases"/>
    <property type="match status" value="1"/>
</dbReference>
<dbReference type="Gene3D" id="3.60.21.10">
    <property type="match status" value="1"/>
</dbReference>
<evidence type="ECO:0000313" key="5">
    <source>
        <dbReference type="Proteomes" id="UP000180088"/>
    </source>
</evidence>